<name>A0A022RMQ2_ERYGU</name>
<protein>
    <submittedName>
        <fullName evidence="1">Uncharacterized protein</fullName>
    </submittedName>
</protein>
<dbReference type="Proteomes" id="UP000030748">
    <property type="component" value="Unassembled WGS sequence"/>
</dbReference>
<organism evidence="1 2">
    <name type="scientific">Erythranthe guttata</name>
    <name type="common">Yellow monkey flower</name>
    <name type="synonym">Mimulus guttatus</name>
    <dbReference type="NCBI Taxonomy" id="4155"/>
    <lineage>
        <taxon>Eukaryota</taxon>
        <taxon>Viridiplantae</taxon>
        <taxon>Streptophyta</taxon>
        <taxon>Embryophyta</taxon>
        <taxon>Tracheophyta</taxon>
        <taxon>Spermatophyta</taxon>
        <taxon>Magnoliopsida</taxon>
        <taxon>eudicotyledons</taxon>
        <taxon>Gunneridae</taxon>
        <taxon>Pentapetalae</taxon>
        <taxon>asterids</taxon>
        <taxon>lamiids</taxon>
        <taxon>Lamiales</taxon>
        <taxon>Phrymaceae</taxon>
        <taxon>Erythranthe</taxon>
    </lineage>
</organism>
<gene>
    <name evidence="1" type="ORF">MIMGU_mgv1a017469mg</name>
</gene>
<reference evidence="1 2" key="1">
    <citation type="journal article" date="2013" name="Proc. Natl. Acad. Sci. U.S.A.">
        <title>Fine-scale variation in meiotic recombination in Mimulus inferred from population shotgun sequencing.</title>
        <authorList>
            <person name="Hellsten U."/>
            <person name="Wright K.M."/>
            <person name="Jenkins J."/>
            <person name="Shu S."/>
            <person name="Yuan Y."/>
            <person name="Wessler S.R."/>
            <person name="Schmutz J."/>
            <person name="Willis J.H."/>
            <person name="Rokhsar D.S."/>
        </authorList>
    </citation>
    <scope>NUCLEOTIDE SEQUENCE [LARGE SCALE GENOMIC DNA]</scope>
    <source>
        <strain evidence="2">cv. DUN x IM62</strain>
    </source>
</reference>
<proteinExistence type="predicted"/>
<keyword evidence="2" id="KW-1185">Reference proteome</keyword>
<sequence>MEPPPPPQPPSSPGVSPIKLKECMEELLKFTLLSSIQGKLQTGLSDEYCEGLLRDDPSNLLPITNGNFNTLP</sequence>
<accession>A0A022RMQ2</accession>
<evidence type="ECO:0000313" key="1">
    <source>
        <dbReference type="EMBL" id="EYU41063.1"/>
    </source>
</evidence>
<dbReference type="AlphaFoldDB" id="A0A022RMQ2"/>
<dbReference type="EMBL" id="KI630370">
    <property type="protein sequence ID" value="EYU41063.1"/>
    <property type="molecule type" value="Genomic_DNA"/>
</dbReference>
<evidence type="ECO:0000313" key="2">
    <source>
        <dbReference type="Proteomes" id="UP000030748"/>
    </source>
</evidence>